<dbReference type="GeneID" id="76835799"/>
<dbReference type="SUPFAM" id="SSF46785">
    <property type="entry name" value="Winged helix' DNA-binding domain"/>
    <property type="match status" value="1"/>
</dbReference>
<dbReference type="AlphaFoldDB" id="A0A9X9T845"/>
<gene>
    <name evidence="2" type="ORF">OU421_11815</name>
</gene>
<evidence type="ECO:0000259" key="1">
    <source>
        <dbReference type="Pfam" id="PF01978"/>
    </source>
</evidence>
<dbReference type="Gene3D" id="1.10.10.10">
    <property type="entry name" value="Winged helix-like DNA-binding domain superfamily/Winged helix DNA-binding domain"/>
    <property type="match status" value="1"/>
</dbReference>
<dbReference type="PANTHER" id="PTHR34293:SF1">
    <property type="entry name" value="HTH-TYPE TRANSCRIPTIONAL REGULATOR TRMBL2"/>
    <property type="match status" value="1"/>
</dbReference>
<reference evidence="2" key="1">
    <citation type="submission" date="2022-11" db="EMBL/GenBank/DDBJ databases">
        <title>Complete genome sequence of Methanogenium organophilum DSM 3596.</title>
        <authorList>
            <person name="Chen S.-C."/>
            <person name="Lai S.-J."/>
            <person name="You Y.-T."/>
        </authorList>
    </citation>
    <scope>NUCLEOTIDE SEQUENCE</scope>
    <source>
        <strain evidence="2">DSM 3596</strain>
    </source>
</reference>
<keyword evidence="3" id="KW-1185">Reference proteome</keyword>
<proteinExistence type="predicted"/>
<organism evidence="2 3">
    <name type="scientific">Methanogenium organophilum</name>
    <dbReference type="NCBI Taxonomy" id="2199"/>
    <lineage>
        <taxon>Archaea</taxon>
        <taxon>Methanobacteriati</taxon>
        <taxon>Methanobacteriota</taxon>
        <taxon>Stenosarchaea group</taxon>
        <taxon>Methanomicrobia</taxon>
        <taxon>Methanomicrobiales</taxon>
        <taxon>Methanomicrobiaceae</taxon>
        <taxon>Methanogenium</taxon>
    </lineage>
</organism>
<dbReference type="EMBL" id="CP113361">
    <property type="protein sequence ID" value="WAI01091.1"/>
    <property type="molecule type" value="Genomic_DNA"/>
</dbReference>
<feature type="domain" description="Transcription regulator TrmB N-terminal" evidence="1">
    <location>
        <begin position="9"/>
        <end position="74"/>
    </location>
</feature>
<evidence type="ECO:0000313" key="3">
    <source>
        <dbReference type="Proteomes" id="UP001163096"/>
    </source>
</evidence>
<dbReference type="RefSeq" id="WP_268186305.1">
    <property type="nucleotide sequence ID" value="NZ_CP113361.1"/>
</dbReference>
<evidence type="ECO:0000313" key="2">
    <source>
        <dbReference type="EMBL" id="WAI01091.1"/>
    </source>
</evidence>
<dbReference type="Pfam" id="PF01978">
    <property type="entry name" value="TrmB"/>
    <property type="match status" value="1"/>
</dbReference>
<dbReference type="Proteomes" id="UP001163096">
    <property type="component" value="Chromosome"/>
</dbReference>
<sequence>MFETVLETLKKLGFTEYEAKVYISLVGFGMATAREIHEHSGVPQGRIYSVLRSLSDKNFIEVQNGNPSYFYAENPGALLNKLKTEMNNSINESIEYLSNLHLNSRPPSPIWAIHSEWGIKNRIKTLIQGADKEIIIFVEDYSLFGWIMPELTKLKKRVHIEIYAKNKADFAGTNLRVTEFSEKMCSMMEKVASMEKNVSDTHESKITLIIDESTGFFVGKNQNQITGVVMQVPQLVYTIRTFMKMLGEEE</sequence>
<dbReference type="InterPro" id="IPR036388">
    <property type="entry name" value="WH-like_DNA-bd_sf"/>
</dbReference>
<dbReference type="InterPro" id="IPR036390">
    <property type="entry name" value="WH_DNA-bd_sf"/>
</dbReference>
<accession>A0A9X9T845</accession>
<name>A0A9X9T845_METOG</name>
<dbReference type="InterPro" id="IPR002831">
    <property type="entry name" value="Tscrpt_reg_TrmB_N"/>
</dbReference>
<dbReference type="PANTHER" id="PTHR34293">
    <property type="entry name" value="HTH-TYPE TRANSCRIPTIONAL REGULATOR TRMBL2"/>
    <property type="match status" value="1"/>
</dbReference>
<protein>
    <submittedName>
        <fullName evidence="2">TrmB family transcriptional regulator</fullName>
    </submittedName>
</protein>
<dbReference type="InterPro" id="IPR051797">
    <property type="entry name" value="TrmB-like"/>
</dbReference>
<dbReference type="KEGG" id="mou:OU421_11815"/>